<evidence type="ECO:0000313" key="2">
    <source>
        <dbReference type="EMBL" id="KAG6476371.1"/>
    </source>
</evidence>
<evidence type="ECO:0000256" key="1">
    <source>
        <dbReference type="SAM" id="MobiDB-lite"/>
    </source>
</evidence>
<feature type="region of interest" description="Disordered" evidence="1">
    <location>
        <begin position="81"/>
        <end position="114"/>
    </location>
</feature>
<gene>
    <name evidence="2" type="ORF">ZIOFF_065611</name>
</gene>
<keyword evidence="3" id="KW-1185">Reference proteome</keyword>
<reference evidence="2 3" key="1">
    <citation type="submission" date="2020-08" db="EMBL/GenBank/DDBJ databases">
        <title>Plant Genome Project.</title>
        <authorList>
            <person name="Zhang R.-G."/>
        </authorList>
    </citation>
    <scope>NUCLEOTIDE SEQUENCE [LARGE SCALE GENOMIC DNA]</scope>
    <source>
        <tissue evidence="2">Rhizome</tissue>
    </source>
</reference>
<dbReference type="AlphaFoldDB" id="A0A8J5KBJ9"/>
<organism evidence="2 3">
    <name type="scientific">Zingiber officinale</name>
    <name type="common">Ginger</name>
    <name type="synonym">Amomum zingiber</name>
    <dbReference type="NCBI Taxonomy" id="94328"/>
    <lineage>
        <taxon>Eukaryota</taxon>
        <taxon>Viridiplantae</taxon>
        <taxon>Streptophyta</taxon>
        <taxon>Embryophyta</taxon>
        <taxon>Tracheophyta</taxon>
        <taxon>Spermatophyta</taxon>
        <taxon>Magnoliopsida</taxon>
        <taxon>Liliopsida</taxon>
        <taxon>Zingiberales</taxon>
        <taxon>Zingiberaceae</taxon>
        <taxon>Zingiber</taxon>
    </lineage>
</organism>
<accession>A0A8J5KBJ9</accession>
<dbReference type="Proteomes" id="UP000734854">
    <property type="component" value="Unassembled WGS sequence"/>
</dbReference>
<protein>
    <submittedName>
        <fullName evidence="2">Uncharacterized protein</fullName>
    </submittedName>
</protein>
<evidence type="ECO:0000313" key="3">
    <source>
        <dbReference type="Proteomes" id="UP000734854"/>
    </source>
</evidence>
<comment type="caution">
    <text evidence="2">The sequence shown here is derived from an EMBL/GenBank/DDBJ whole genome shotgun (WGS) entry which is preliminary data.</text>
</comment>
<dbReference type="EMBL" id="JACMSC010000018">
    <property type="protein sequence ID" value="KAG6476371.1"/>
    <property type="molecule type" value="Genomic_DNA"/>
</dbReference>
<name>A0A8J5KBJ9_ZINOF</name>
<proteinExistence type="predicted"/>
<sequence>MRHCSIRLSLDTKISIVASILAKLAHRARLFFIVLAETKRRNPDAITTEAGAVASGFRRGRVWIPTRSRVDSGVVAPKSGCDRAGIQTDRTRPELPASGCESAGIRSPAQHGRDRVGSWLESSLIVAVSRLESRCGRNPCRDPRRVHPRAIMWVGPGGRRPPAFLVTYRHEICGSDAYIDADESVDESPKKAAYVKISGTDPLSVKERYDGN</sequence>